<dbReference type="Proteomes" id="UP000196536">
    <property type="component" value="Unassembled WGS sequence"/>
</dbReference>
<proteinExistence type="predicted"/>
<evidence type="ECO:0000256" key="1">
    <source>
        <dbReference type="SAM" id="SignalP"/>
    </source>
</evidence>
<keyword evidence="1" id="KW-0732">Signal</keyword>
<sequence length="185" mass="20183">MKKILLLCVLLLSGNVFALAKYDPVCKVSGFDNSKICSVKSYGVFVYDKPTVLSSVSIGGIWTSANPENIAITIDLGDISATIDSISFNLNGKISTFQVPLGESRATFQGGRLWKTSAMVVVPVEFVEQLINDQTAKYRVSTVSNGYREGAFYSSKGETEPVKTLRLLIEKSKIKQIDSKVVSKD</sequence>
<feature type="signal peptide" evidence="1">
    <location>
        <begin position="1"/>
        <end position="18"/>
    </location>
</feature>
<dbReference type="EMBL" id="NEXX01000001">
    <property type="protein sequence ID" value="OUY09034.1"/>
    <property type="molecule type" value="Genomic_DNA"/>
</dbReference>
<gene>
    <name evidence="2" type="ORF">CAP51_05385</name>
</gene>
<comment type="caution">
    <text evidence="2">The sequence shown here is derived from an EMBL/GenBank/DDBJ whole genome shotgun (WGS) entry which is preliminary data.</text>
</comment>
<dbReference type="RefSeq" id="WP_087619691.1">
    <property type="nucleotide sequence ID" value="NZ_NEXX01000001.1"/>
</dbReference>
<name>A0A1Z9Z3J8_9GAMM</name>
<protein>
    <submittedName>
        <fullName evidence="2">Uncharacterized protein</fullName>
    </submittedName>
</protein>
<dbReference type="OrthoDB" id="791543at2"/>
<organism evidence="2 3">
    <name type="scientific">Acinetobacter populi</name>
    <dbReference type="NCBI Taxonomy" id="1582270"/>
    <lineage>
        <taxon>Bacteria</taxon>
        <taxon>Pseudomonadati</taxon>
        <taxon>Pseudomonadota</taxon>
        <taxon>Gammaproteobacteria</taxon>
        <taxon>Moraxellales</taxon>
        <taxon>Moraxellaceae</taxon>
        <taxon>Acinetobacter</taxon>
    </lineage>
</organism>
<reference evidence="2 3" key="1">
    <citation type="submission" date="2017-05" db="EMBL/GenBank/DDBJ databases">
        <title>Acinetobacter populi ANC 5415 (= PBJ7), whole genome shotgun sequencing project.</title>
        <authorList>
            <person name="Nemec A."/>
            <person name="Radolfova-Krizova L."/>
        </authorList>
    </citation>
    <scope>NUCLEOTIDE SEQUENCE [LARGE SCALE GENOMIC DNA]</scope>
    <source>
        <strain evidence="2 3">PBJ7</strain>
    </source>
</reference>
<dbReference type="AlphaFoldDB" id="A0A1Z9Z3J8"/>
<accession>A0A1Z9Z3J8</accession>
<evidence type="ECO:0000313" key="3">
    <source>
        <dbReference type="Proteomes" id="UP000196536"/>
    </source>
</evidence>
<keyword evidence="3" id="KW-1185">Reference proteome</keyword>
<feature type="chain" id="PRO_5012939277" evidence="1">
    <location>
        <begin position="19"/>
        <end position="185"/>
    </location>
</feature>
<evidence type="ECO:0000313" key="2">
    <source>
        <dbReference type="EMBL" id="OUY09034.1"/>
    </source>
</evidence>